<evidence type="ECO:0000313" key="2">
    <source>
        <dbReference type="Proteomes" id="UP000735302"/>
    </source>
</evidence>
<protein>
    <submittedName>
        <fullName evidence="1">Uncharacterized protein</fullName>
    </submittedName>
</protein>
<organism evidence="1 2">
    <name type="scientific">Plakobranchus ocellatus</name>
    <dbReference type="NCBI Taxonomy" id="259542"/>
    <lineage>
        <taxon>Eukaryota</taxon>
        <taxon>Metazoa</taxon>
        <taxon>Spiralia</taxon>
        <taxon>Lophotrochozoa</taxon>
        <taxon>Mollusca</taxon>
        <taxon>Gastropoda</taxon>
        <taxon>Heterobranchia</taxon>
        <taxon>Euthyneura</taxon>
        <taxon>Panpulmonata</taxon>
        <taxon>Sacoglossa</taxon>
        <taxon>Placobranchoidea</taxon>
        <taxon>Plakobranchidae</taxon>
        <taxon>Plakobranchus</taxon>
    </lineage>
</organism>
<dbReference type="Proteomes" id="UP000735302">
    <property type="component" value="Unassembled WGS sequence"/>
</dbReference>
<name>A0AAV3ZBR1_9GAST</name>
<dbReference type="InterPro" id="IPR018247">
    <property type="entry name" value="EF_Hand_1_Ca_BS"/>
</dbReference>
<dbReference type="PROSITE" id="PS00018">
    <property type="entry name" value="EF_HAND_1"/>
    <property type="match status" value="1"/>
</dbReference>
<reference evidence="1 2" key="1">
    <citation type="journal article" date="2021" name="Elife">
        <title>Chloroplast acquisition without the gene transfer in kleptoplastic sea slugs, Plakobranchus ocellatus.</title>
        <authorList>
            <person name="Maeda T."/>
            <person name="Takahashi S."/>
            <person name="Yoshida T."/>
            <person name="Shimamura S."/>
            <person name="Takaki Y."/>
            <person name="Nagai Y."/>
            <person name="Toyoda A."/>
            <person name="Suzuki Y."/>
            <person name="Arimoto A."/>
            <person name="Ishii H."/>
            <person name="Satoh N."/>
            <person name="Nishiyama T."/>
            <person name="Hasebe M."/>
            <person name="Maruyama T."/>
            <person name="Minagawa J."/>
            <person name="Obokata J."/>
            <person name="Shigenobu S."/>
        </authorList>
    </citation>
    <scope>NUCLEOTIDE SEQUENCE [LARGE SCALE GENOMIC DNA]</scope>
</reference>
<accession>A0AAV3ZBR1</accession>
<sequence>MSLFLGSRLTSLGAIGEVFEKFWRVLHKVSSMALTDVEVSILCALLILCPVMVVNDFNVVDCDWDDTDDDDDDGFVSVDEVDDNYNDERNSGDGDDYIVERNSMYCLKFSFK</sequence>
<gene>
    <name evidence="1" type="ORF">PoB_001919200</name>
</gene>
<dbReference type="AlphaFoldDB" id="A0AAV3ZBR1"/>
<evidence type="ECO:0000313" key="1">
    <source>
        <dbReference type="EMBL" id="GFN92686.1"/>
    </source>
</evidence>
<comment type="caution">
    <text evidence="1">The sequence shown here is derived from an EMBL/GenBank/DDBJ whole genome shotgun (WGS) entry which is preliminary data.</text>
</comment>
<dbReference type="EMBL" id="BLXT01002282">
    <property type="protein sequence ID" value="GFN92686.1"/>
    <property type="molecule type" value="Genomic_DNA"/>
</dbReference>
<proteinExistence type="predicted"/>
<keyword evidence="2" id="KW-1185">Reference proteome</keyword>